<dbReference type="PIRSF" id="PIRSF005902">
    <property type="entry name" value="DNase_TatD"/>
    <property type="match status" value="1"/>
</dbReference>
<dbReference type="NCBIfam" id="TIGR00010">
    <property type="entry name" value="YchF/TatD family DNA exonuclease"/>
    <property type="match status" value="1"/>
</dbReference>
<evidence type="ECO:0000256" key="4">
    <source>
        <dbReference type="PIRSR" id="PIRSR005902-1"/>
    </source>
</evidence>
<evidence type="ECO:0000256" key="1">
    <source>
        <dbReference type="ARBA" id="ARBA00009275"/>
    </source>
</evidence>
<sequence>MNYKNLNLSIIETHAHIYDEQFAEDRNEMLEKAFSNGISEIWMPNCNSETIDGMMALAGQFPEKCLPMIGLHPCYVKEDFEKELYIMEEWLGKHKFLAIGEIGMDLYWDKTFVNQQEQAFLTQCQLARKHNLWIDIHCRDAFWETVKLIEKNGDSELKGIFHCFSGGLEEAHKVIELGFLLGIGGVVTFKNGGIDKLIPEIDLKHIVLETDSPYLAPAPHRGKRNEPSYLTLVAQKIADLKQMSIEDAIRITTENALRLKG</sequence>
<dbReference type="FunFam" id="3.20.20.140:FF:000005">
    <property type="entry name" value="TatD family hydrolase"/>
    <property type="match status" value="1"/>
</dbReference>
<dbReference type="InterPro" id="IPR015991">
    <property type="entry name" value="TatD/YcfH-like"/>
</dbReference>
<accession>A0A1I5Y1Q4</accession>
<protein>
    <submittedName>
        <fullName evidence="5">TatD DNase family protein</fullName>
    </submittedName>
</protein>
<evidence type="ECO:0000313" key="5">
    <source>
        <dbReference type="EMBL" id="SFQ38172.1"/>
    </source>
</evidence>
<dbReference type="GO" id="GO:0004536">
    <property type="term" value="F:DNA nuclease activity"/>
    <property type="evidence" value="ECO:0007669"/>
    <property type="project" value="InterPro"/>
</dbReference>
<dbReference type="Pfam" id="PF01026">
    <property type="entry name" value="TatD_DNase"/>
    <property type="match status" value="1"/>
</dbReference>
<dbReference type="GO" id="GO:0046872">
    <property type="term" value="F:metal ion binding"/>
    <property type="evidence" value="ECO:0007669"/>
    <property type="project" value="UniProtKB-KW"/>
</dbReference>
<gene>
    <name evidence="5" type="ORF">SAMN04515674_116111</name>
</gene>
<dbReference type="RefSeq" id="WP_229633012.1">
    <property type="nucleotide sequence ID" value="NZ_FOXH01000016.1"/>
</dbReference>
<dbReference type="PANTHER" id="PTHR46124:SF4">
    <property type="entry name" value="HYDROLASE TATD"/>
    <property type="match status" value="1"/>
</dbReference>
<reference evidence="5 6" key="1">
    <citation type="submission" date="2016-10" db="EMBL/GenBank/DDBJ databases">
        <authorList>
            <person name="de Groot N.N."/>
        </authorList>
    </citation>
    <scope>NUCLEOTIDE SEQUENCE [LARGE SCALE GENOMIC DNA]</scope>
    <source>
        <strain evidence="6">E92,LMG 26720,CCM 7988</strain>
    </source>
</reference>
<feature type="binding site" evidence="4">
    <location>
        <position position="162"/>
    </location>
    <ligand>
        <name>a divalent metal cation</name>
        <dbReference type="ChEBI" id="CHEBI:60240"/>
        <label>2</label>
    </ligand>
</feature>
<dbReference type="PANTHER" id="PTHR46124">
    <property type="entry name" value="D-AMINOACYL-TRNA DEACYLASE"/>
    <property type="match status" value="1"/>
</dbReference>
<feature type="binding site" evidence="4">
    <location>
        <position position="14"/>
    </location>
    <ligand>
        <name>a divalent metal cation</name>
        <dbReference type="ChEBI" id="CHEBI:60240"/>
        <label>1</label>
    </ligand>
</feature>
<dbReference type="PROSITE" id="PS01091">
    <property type="entry name" value="TATD_3"/>
    <property type="match status" value="1"/>
</dbReference>
<evidence type="ECO:0000313" key="6">
    <source>
        <dbReference type="Proteomes" id="UP000199306"/>
    </source>
</evidence>
<dbReference type="InterPro" id="IPR032466">
    <property type="entry name" value="Metal_Hydrolase"/>
</dbReference>
<keyword evidence="2 4" id="KW-0479">Metal-binding</keyword>
<keyword evidence="6" id="KW-1185">Reference proteome</keyword>
<dbReference type="CDD" id="cd01310">
    <property type="entry name" value="TatD_DNAse"/>
    <property type="match status" value="1"/>
</dbReference>
<feature type="binding site" evidence="4">
    <location>
        <position position="16"/>
    </location>
    <ligand>
        <name>a divalent metal cation</name>
        <dbReference type="ChEBI" id="CHEBI:60240"/>
        <label>1</label>
    </ligand>
</feature>
<dbReference type="GO" id="GO:0005829">
    <property type="term" value="C:cytosol"/>
    <property type="evidence" value="ECO:0007669"/>
    <property type="project" value="TreeGrafter"/>
</dbReference>
<organism evidence="5 6">
    <name type="scientific">Pseudarcicella hirudinis</name>
    <dbReference type="NCBI Taxonomy" id="1079859"/>
    <lineage>
        <taxon>Bacteria</taxon>
        <taxon>Pseudomonadati</taxon>
        <taxon>Bacteroidota</taxon>
        <taxon>Cytophagia</taxon>
        <taxon>Cytophagales</taxon>
        <taxon>Flectobacillaceae</taxon>
        <taxon>Pseudarcicella</taxon>
    </lineage>
</organism>
<comment type="similarity">
    <text evidence="1">Belongs to the metallo-dependent hydrolases superfamily. TatD-type hydrolase family.</text>
</comment>
<feature type="binding site" evidence="4">
    <location>
        <position position="211"/>
    </location>
    <ligand>
        <name>a divalent metal cation</name>
        <dbReference type="ChEBI" id="CHEBI:60240"/>
        <label>1</label>
    </ligand>
</feature>
<name>A0A1I5Y1Q4_9BACT</name>
<dbReference type="EMBL" id="FOXH01000016">
    <property type="protein sequence ID" value="SFQ38172.1"/>
    <property type="molecule type" value="Genomic_DNA"/>
</dbReference>
<dbReference type="SUPFAM" id="SSF51556">
    <property type="entry name" value="Metallo-dependent hydrolases"/>
    <property type="match status" value="1"/>
</dbReference>
<dbReference type="Proteomes" id="UP000199306">
    <property type="component" value="Unassembled WGS sequence"/>
</dbReference>
<dbReference type="STRING" id="1079859.SAMN04515674_116111"/>
<dbReference type="InterPro" id="IPR001130">
    <property type="entry name" value="TatD-like"/>
</dbReference>
<evidence type="ECO:0000256" key="2">
    <source>
        <dbReference type="ARBA" id="ARBA00022723"/>
    </source>
</evidence>
<dbReference type="GO" id="GO:0016788">
    <property type="term" value="F:hydrolase activity, acting on ester bonds"/>
    <property type="evidence" value="ECO:0007669"/>
    <property type="project" value="InterPro"/>
</dbReference>
<proteinExistence type="inferred from homology"/>
<dbReference type="AlphaFoldDB" id="A0A1I5Y1Q4"/>
<keyword evidence="3" id="KW-0378">Hydrolase</keyword>
<dbReference type="InterPro" id="IPR018228">
    <property type="entry name" value="DNase_TatD-rel_CS"/>
</dbReference>
<feature type="binding site" evidence="4">
    <location>
        <position position="137"/>
    </location>
    <ligand>
        <name>a divalent metal cation</name>
        <dbReference type="ChEBI" id="CHEBI:60240"/>
        <label>2</label>
    </ligand>
</feature>
<feature type="binding site" evidence="4">
    <location>
        <position position="101"/>
    </location>
    <ligand>
        <name>a divalent metal cation</name>
        <dbReference type="ChEBI" id="CHEBI:60240"/>
        <label>1</label>
    </ligand>
</feature>
<evidence type="ECO:0000256" key="3">
    <source>
        <dbReference type="ARBA" id="ARBA00022801"/>
    </source>
</evidence>
<dbReference type="Gene3D" id="3.20.20.140">
    <property type="entry name" value="Metal-dependent hydrolases"/>
    <property type="match status" value="1"/>
</dbReference>